<keyword evidence="5" id="KW-1185">Reference proteome</keyword>
<dbReference type="InterPro" id="IPR025331">
    <property type="entry name" value="TNT"/>
</dbReference>
<feature type="domain" description="TNT" evidence="2">
    <location>
        <begin position="621"/>
        <end position="705"/>
    </location>
</feature>
<feature type="compositionally biased region" description="Low complexity" evidence="1">
    <location>
        <begin position="417"/>
        <end position="427"/>
    </location>
</feature>
<feature type="compositionally biased region" description="Pro residues" evidence="1">
    <location>
        <begin position="428"/>
        <end position="437"/>
    </location>
</feature>
<evidence type="ECO:0000313" key="4">
    <source>
        <dbReference type="EMBL" id="TCO65609.1"/>
    </source>
</evidence>
<dbReference type="EMBL" id="SLWS01000001">
    <property type="protein sequence ID" value="TCO65609.1"/>
    <property type="molecule type" value="Genomic_DNA"/>
</dbReference>
<protein>
    <submittedName>
        <fullName evidence="4">Uncharacterized protein DUF4237</fullName>
    </submittedName>
</protein>
<dbReference type="InterPro" id="IPR053024">
    <property type="entry name" value="Fungal_surface_NADase"/>
</dbReference>
<feature type="domain" description="Outer membrane channel protein CpnT-like N-terminal" evidence="3">
    <location>
        <begin position="11"/>
        <end position="116"/>
    </location>
</feature>
<dbReference type="AlphaFoldDB" id="A0A4R2K6Q4"/>
<dbReference type="Proteomes" id="UP000295680">
    <property type="component" value="Unassembled WGS sequence"/>
</dbReference>
<accession>A0A4R2K6Q4</accession>
<evidence type="ECO:0000313" key="5">
    <source>
        <dbReference type="Proteomes" id="UP000295680"/>
    </source>
</evidence>
<dbReference type="InterPro" id="IPR057746">
    <property type="entry name" value="CpnT-like_N"/>
</dbReference>
<evidence type="ECO:0000256" key="1">
    <source>
        <dbReference type="SAM" id="MobiDB-lite"/>
    </source>
</evidence>
<feature type="region of interest" description="Disordered" evidence="1">
    <location>
        <begin position="258"/>
        <end position="353"/>
    </location>
</feature>
<dbReference type="PANTHER" id="PTHR42059">
    <property type="entry name" value="TNT DOMAIN-CONTAINING PROTEIN"/>
    <property type="match status" value="1"/>
</dbReference>
<organism evidence="4 5">
    <name type="scientific">Actinocrispum wychmicini</name>
    <dbReference type="NCBI Taxonomy" id="1213861"/>
    <lineage>
        <taxon>Bacteria</taxon>
        <taxon>Bacillati</taxon>
        <taxon>Actinomycetota</taxon>
        <taxon>Actinomycetes</taxon>
        <taxon>Pseudonocardiales</taxon>
        <taxon>Pseudonocardiaceae</taxon>
        <taxon>Actinocrispum</taxon>
    </lineage>
</organism>
<dbReference type="Pfam" id="PF14021">
    <property type="entry name" value="TNT"/>
    <property type="match status" value="1"/>
</dbReference>
<feature type="region of interest" description="Disordered" evidence="1">
    <location>
        <begin position="388"/>
        <end position="444"/>
    </location>
</feature>
<proteinExistence type="predicted"/>
<evidence type="ECO:0000259" key="2">
    <source>
        <dbReference type="Pfam" id="PF14021"/>
    </source>
</evidence>
<dbReference type="RefSeq" id="WP_243726667.1">
    <property type="nucleotide sequence ID" value="NZ_SLWS01000001.1"/>
</dbReference>
<name>A0A4R2K6Q4_9PSEU</name>
<gene>
    <name evidence="4" type="ORF">EV192_1011401</name>
</gene>
<dbReference type="Pfam" id="PF25547">
    <property type="entry name" value="WXG100_2"/>
    <property type="match status" value="1"/>
</dbReference>
<comment type="caution">
    <text evidence="4">The sequence shown here is derived from an EMBL/GenBank/DDBJ whole genome shotgun (WGS) entry which is preliminary data.</text>
</comment>
<feature type="compositionally biased region" description="Low complexity" evidence="1">
    <location>
        <begin position="304"/>
        <end position="314"/>
    </location>
</feature>
<evidence type="ECO:0000259" key="3">
    <source>
        <dbReference type="Pfam" id="PF25547"/>
    </source>
</evidence>
<dbReference type="GO" id="GO:0050135">
    <property type="term" value="F:NADP+ nucleosidase activity"/>
    <property type="evidence" value="ECO:0007669"/>
    <property type="project" value="InterPro"/>
</dbReference>
<dbReference type="PANTHER" id="PTHR42059:SF1">
    <property type="entry name" value="TNT DOMAIN-CONTAINING PROTEIN"/>
    <property type="match status" value="1"/>
</dbReference>
<sequence>MGIELPPELAEVAARTGVKWPAADEDRMRAAAQVWRDTGTRLTTLTKDADTSAQSALRTTEGAGADAARTHWNGYVKPDTGHLTAVAQGCTTAADHLDHAAEQVGAAKLAIVRNLVPLANHKDVAEHAAAAGHPTALLGLDTAVKGTAANVANVHHTLMSAVQPATGAVVDTTHTLVDPSPGAHGPLKMVEGVAGGAHHLVHDTGKAVQAAAGPDAGQVVQNTGNTVQTLAGSANQMVQGVAGPGNHGHHGILDTATGTVQGGLDSHAGGQAAGAHGGPDPLAGGHGASNPHGGPPGLLGSATGSVGDAVDSVVGGHGTPASHGGPVFDHGGPEPSTGPIPMQPGHVLPHDLPTPPTGVPIVPDHTVHAAAATPAVLDVPPAASGPVAAPGPVAGAPTGGGGGPQFVTNSPAPTAPPGSSAPVGGPTAAPPAGPAPGPRAQAPVVGGPVPTAVRGEAPGPAVMPVDQGRQQAPAATPVPAHMASAKPDQDTVLAIWLVRMFPIGHMPVATGRPARQLPPPSPEYDYAPGMRFEPHDHPESDLISDTETFPTELPSPPLEDPVVDGLAVGYDSLGGQNERDWDRRFVVRPGAGRATVDTEYAWPPSELFPEGATAPGEPEVLDPGTVIDRFGIPDGRVFAADSTAFDRRALPPSHLRAGYRRYQVLRPLPVWRGISAAWFAQPGGGVRYRTVYPAQDLVALGYLTEEFTDES</sequence>
<reference evidence="4 5" key="1">
    <citation type="submission" date="2019-03" db="EMBL/GenBank/DDBJ databases">
        <title>Genomic Encyclopedia of Type Strains, Phase IV (KMG-IV): sequencing the most valuable type-strain genomes for metagenomic binning, comparative biology and taxonomic classification.</title>
        <authorList>
            <person name="Goeker M."/>
        </authorList>
    </citation>
    <scope>NUCLEOTIDE SEQUENCE [LARGE SCALE GENOMIC DNA]</scope>
    <source>
        <strain evidence="4 5">DSM 45934</strain>
    </source>
</reference>